<keyword evidence="2" id="KW-1185">Reference proteome</keyword>
<organism evidence="1 2">
    <name type="scientific">Dallia pectoralis</name>
    <name type="common">Alaska blackfish</name>
    <dbReference type="NCBI Taxonomy" id="75939"/>
    <lineage>
        <taxon>Eukaryota</taxon>
        <taxon>Metazoa</taxon>
        <taxon>Chordata</taxon>
        <taxon>Craniata</taxon>
        <taxon>Vertebrata</taxon>
        <taxon>Euteleostomi</taxon>
        <taxon>Actinopterygii</taxon>
        <taxon>Neopterygii</taxon>
        <taxon>Teleostei</taxon>
        <taxon>Protacanthopterygii</taxon>
        <taxon>Esociformes</taxon>
        <taxon>Umbridae</taxon>
        <taxon>Dallia</taxon>
    </lineage>
</organism>
<accession>A0ACC2HLT8</accession>
<dbReference type="Proteomes" id="UP001157502">
    <property type="component" value="Chromosome 1"/>
</dbReference>
<evidence type="ECO:0000313" key="2">
    <source>
        <dbReference type="Proteomes" id="UP001157502"/>
    </source>
</evidence>
<dbReference type="EMBL" id="CM055728">
    <property type="protein sequence ID" value="KAJ8016640.1"/>
    <property type="molecule type" value="Genomic_DNA"/>
</dbReference>
<proteinExistence type="predicted"/>
<protein>
    <submittedName>
        <fullName evidence="1">Uncharacterized protein</fullName>
    </submittedName>
</protein>
<sequence>MHQNFNPAAPPPFSPSANAGIQALCPRRTRSSGRPHCIGLSISPNTPDWIGMNPVSLAAICGKISYE</sequence>
<comment type="caution">
    <text evidence="1">The sequence shown here is derived from an EMBL/GenBank/DDBJ whole genome shotgun (WGS) entry which is preliminary data.</text>
</comment>
<reference evidence="1" key="1">
    <citation type="submission" date="2021-05" db="EMBL/GenBank/DDBJ databases">
        <authorList>
            <person name="Pan Q."/>
            <person name="Jouanno E."/>
            <person name="Zahm M."/>
            <person name="Klopp C."/>
            <person name="Cabau C."/>
            <person name="Louis A."/>
            <person name="Berthelot C."/>
            <person name="Parey E."/>
            <person name="Roest Crollius H."/>
            <person name="Montfort J."/>
            <person name="Robinson-Rechavi M."/>
            <person name="Bouchez O."/>
            <person name="Lampietro C."/>
            <person name="Lopez Roques C."/>
            <person name="Donnadieu C."/>
            <person name="Postlethwait J."/>
            <person name="Bobe J."/>
            <person name="Dillon D."/>
            <person name="Chandos A."/>
            <person name="von Hippel F."/>
            <person name="Guiguen Y."/>
        </authorList>
    </citation>
    <scope>NUCLEOTIDE SEQUENCE</scope>
    <source>
        <strain evidence="1">YG-Jan2019</strain>
    </source>
</reference>
<name>A0ACC2HLT8_DALPE</name>
<evidence type="ECO:0000313" key="1">
    <source>
        <dbReference type="EMBL" id="KAJ8016640.1"/>
    </source>
</evidence>
<gene>
    <name evidence="1" type="ORF">DPEC_G00009340</name>
</gene>